<dbReference type="RefSeq" id="WP_269926877.1">
    <property type="nucleotide sequence ID" value="NZ_JAMKBJ010000009.1"/>
</dbReference>
<protein>
    <submittedName>
        <fullName evidence="2">Uncharacterized protein</fullName>
    </submittedName>
</protein>
<proteinExistence type="predicted"/>
<sequence>MEIYHPLLQSGLIKPPPLEEMLLDENRMVSSKEIRDQTKSMRLKEVNKKTRPTDKKK</sequence>
<comment type="caution">
    <text evidence="2">The sequence shown here is derived from an EMBL/GenBank/DDBJ whole genome shotgun (WGS) entry which is preliminary data.</text>
</comment>
<keyword evidence="3" id="KW-1185">Reference proteome</keyword>
<evidence type="ECO:0000313" key="2">
    <source>
        <dbReference type="EMBL" id="MCZ8537808.1"/>
    </source>
</evidence>
<dbReference type="Proteomes" id="UP001152173">
    <property type="component" value="Unassembled WGS sequence"/>
</dbReference>
<dbReference type="AlphaFoldDB" id="A0A9X3LH33"/>
<reference evidence="2" key="1">
    <citation type="submission" date="2022-05" db="EMBL/GenBank/DDBJ databases">
        <authorList>
            <person name="Colautti A."/>
            <person name="Iacumin L."/>
        </authorList>
    </citation>
    <scope>NUCLEOTIDE SEQUENCE</scope>
    <source>
        <strain evidence="2">SK 55</strain>
    </source>
</reference>
<evidence type="ECO:0000313" key="3">
    <source>
        <dbReference type="Proteomes" id="UP001152173"/>
    </source>
</evidence>
<organism evidence="2 3">
    <name type="scientific">Paenisporosarcina quisquiliarum</name>
    <dbReference type="NCBI Taxonomy" id="365346"/>
    <lineage>
        <taxon>Bacteria</taxon>
        <taxon>Bacillati</taxon>
        <taxon>Bacillota</taxon>
        <taxon>Bacilli</taxon>
        <taxon>Bacillales</taxon>
        <taxon>Caryophanaceae</taxon>
        <taxon>Paenisporosarcina</taxon>
    </lineage>
</organism>
<accession>A0A9X3LH33</accession>
<dbReference type="EMBL" id="JAMKBJ010000009">
    <property type="protein sequence ID" value="MCZ8537808.1"/>
    <property type="molecule type" value="Genomic_DNA"/>
</dbReference>
<evidence type="ECO:0000256" key="1">
    <source>
        <dbReference type="SAM" id="MobiDB-lite"/>
    </source>
</evidence>
<feature type="region of interest" description="Disordered" evidence="1">
    <location>
        <begin position="30"/>
        <end position="57"/>
    </location>
</feature>
<name>A0A9X3LH33_9BACL</name>
<gene>
    <name evidence="2" type="ORF">M9R32_11495</name>
</gene>